<evidence type="ECO:0000313" key="2">
    <source>
        <dbReference type="Proteomes" id="UP000050741"/>
    </source>
</evidence>
<keyword evidence="2" id="KW-1185">Reference proteome</keyword>
<reference evidence="2" key="1">
    <citation type="submission" date="2013-12" db="EMBL/GenBank/DDBJ databases">
        <authorList>
            <person name="Aslett M."/>
        </authorList>
    </citation>
    <scope>NUCLEOTIDE SEQUENCE [LARGE SCALE GENOMIC DNA]</scope>
    <source>
        <strain evidence="2">Lindley</strain>
    </source>
</reference>
<name>A0A183C768_GLOPA</name>
<protein>
    <submittedName>
        <fullName evidence="3">Ras-GAP domain-containing protein</fullName>
    </submittedName>
</protein>
<feature type="region of interest" description="Disordered" evidence="1">
    <location>
        <begin position="12"/>
        <end position="59"/>
    </location>
</feature>
<sequence length="321" mass="35967">MSMIMKNAAEIIDQSDSDSDHPPAHLQVIGNANGQPTPGEGRQENDLHATSPDAGPSSAFEHRIDIPEEVPFLLALFESLTHNEAKVKIGQEKAIEFFKMFVELSSILKFPHFIEAGISSQISFMTSEIGVKLKENRQKIGESLFEIVTDFSNKCELLGVVGEANVQRVETIIQFYGRSLCFIGLFTSVAAFINTEITKILKNALLGRIAWNCAHWVNRIVRQKLGLADTASKPVPTQFLERQTASQIFLMHSNMTFYAASIEMMSDFWTNRTKSIVTGAQSVEEANNFQSLKVKKHLEELTPEALYKLISKRIELEQCEN</sequence>
<organism evidence="2 3">
    <name type="scientific">Globodera pallida</name>
    <name type="common">Potato cyst nematode worm</name>
    <name type="synonym">Heterodera pallida</name>
    <dbReference type="NCBI Taxonomy" id="36090"/>
    <lineage>
        <taxon>Eukaryota</taxon>
        <taxon>Metazoa</taxon>
        <taxon>Ecdysozoa</taxon>
        <taxon>Nematoda</taxon>
        <taxon>Chromadorea</taxon>
        <taxon>Rhabditida</taxon>
        <taxon>Tylenchina</taxon>
        <taxon>Tylenchomorpha</taxon>
        <taxon>Tylenchoidea</taxon>
        <taxon>Heteroderidae</taxon>
        <taxon>Heteroderinae</taxon>
        <taxon>Globodera</taxon>
    </lineage>
</organism>
<proteinExistence type="predicted"/>
<reference evidence="2" key="2">
    <citation type="submission" date="2014-05" db="EMBL/GenBank/DDBJ databases">
        <title>The genome and life-stage specific transcriptomes of Globodera pallida elucidate key aspects of plant parasitism by a cyst nematode.</title>
        <authorList>
            <person name="Cotton J.A."/>
            <person name="Lilley C.J."/>
            <person name="Jones L.M."/>
            <person name="Kikuchi T."/>
            <person name="Reid A.J."/>
            <person name="Thorpe P."/>
            <person name="Tsai I.J."/>
            <person name="Beasley H."/>
            <person name="Blok V."/>
            <person name="Cock P.J.A."/>
            <person name="Van den Akker S.E."/>
            <person name="Holroyd N."/>
            <person name="Hunt M."/>
            <person name="Mantelin S."/>
            <person name="Naghra H."/>
            <person name="Pain A."/>
            <person name="Palomares-Rius J.E."/>
            <person name="Zarowiecki M."/>
            <person name="Berriman M."/>
            <person name="Jones J.T."/>
            <person name="Urwin P.E."/>
        </authorList>
    </citation>
    <scope>NUCLEOTIDE SEQUENCE [LARGE SCALE GENOMIC DNA]</scope>
    <source>
        <strain evidence="2">Lindley</strain>
    </source>
</reference>
<evidence type="ECO:0000256" key="1">
    <source>
        <dbReference type="SAM" id="MobiDB-lite"/>
    </source>
</evidence>
<reference evidence="3" key="3">
    <citation type="submission" date="2016-06" db="UniProtKB">
        <authorList>
            <consortium name="WormBaseParasite"/>
        </authorList>
    </citation>
    <scope>IDENTIFICATION</scope>
</reference>
<dbReference type="WBParaSite" id="GPLIN_000871400">
    <property type="protein sequence ID" value="GPLIN_000871400"/>
    <property type="gene ID" value="GPLIN_000871400"/>
</dbReference>
<accession>A0A183C768</accession>
<dbReference type="Proteomes" id="UP000050741">
    <property type="component" value="Unassembled WGS sequence"/>
</dbReference>
<dbReference type="AlphaFoldDB" id="A0A183C768"/>
<evidence type="ECO:0000313" key="3">
    <source>
        <dbReference type="WBParaSite" id="GPLIN_000871400"/>
    </source>
</evidence>